<protein>
    <submittedName>
        <fullName evidence="9">Acetylglutamate kinase</fullName>
        <ecNumber evidence="9">2.7.2.8</ecNumber>
    </submittedName>
</protein>
<accession>S5UBS9</accession>
<feature type="domain" description="Aspartate/glutamate/uridylate kinase" evidence="8">
    <location>
        <begin position="3"/>
        <end position="242"/>
    </location>
</feature>
<dbReference type="EC" id="2.7.2.8" evidence="9"/>
<dbReference type="InterPro" id="IPR001057">
    <property type="entry name" value="Glu/AcGlu_kinase"/>
</dbReference>
<keyword evidence="3" id="KW-0547">Nucleotide-binding</keyword>
<proteinExistence type="predicted"/>
<dbReference type="PANTHER" id="PTHR23342">
    <property type="entry name" value="N-ACETYLGLUTAMATE SYNTHASE"/>
    <property type="match status" value="1"/>
</dbReference>
<evidence type="ECO:0000313" key="9">
    <source>
        <dbReference type="EMBL" id="AGS49854.1"/>
    </source>
</evidence>
<dbReference type="EMBL" id="KF264557">
    <property type="protein sequence ID" value="AGS49854.1"/>
    <property type="molecule type" value="Genomic_DNA"/>
</dbReference>
<dbReference type="NCBIfam" id="TIGR00761">
    <property type="entry name" value="argB"/>
    <property type="match status" value="1"/>
</dbReference>
<dbReference type="PRINTS" id="PR00474">
    <property type="entry name" value="GLU5KINASE"/>
</dbReference>
<dbReference type="InterPro" id="IPR036393">
    <property type="entry name" value="AceGlu_kinase-like_sf"/>
</dbReference>
<dbReference type="SUPFAM" id="SSF53633">
    <property type="entry name" value="Carbamate kinase-like"/>
    <property type="match status" value="1"/>
</dbReference>
<feature type="region of interest" description="Disordered" evidence="7">
    <location>
        <begin position="255"/>
        <end position="275"/>
    </location>
</feature>
<evidence type="ECO:0000256" key="5">
    <source>
        <dbReference type="ARBA" id="ARBA00022840"/>
    </source>
</evidence>
<evidence type="ECO:0000256" key="3">
    <source>
        <dbReference type="ARBA" id="ARBA00022741"/>
    </source>
</evidence>
<evidence type="ECO:0000256" key="6">
    <source>
        <dbReference type="ARBA" id="ARBA00029440"/>
    </source>
</evidence>
<keyword evidence="2 9" id="KW-0808">Transferase</keyword>
<sequence>MTTVVVKIGGNIAVDPVLDDVADRVRAGERVVVVHGGGPDVDRLAGQLGVPVRHLHSPDGTRSRRTDPAMLETLTMSLLGRVKPALVAGLRRRGVAAVGLCGADGGILTAVRKEVLRAREGDRVVLVRDDLSGKLRDVDPRLLRLLLGDGLVPVLSPPASTVDGQLLNVDADRVASAVAVALDADALLLCTDVPGVLRDPADHATVIPTIDTAAVPAVGGRMAHKVRAAVDAVHKGVSTVVIGVDADRGTRFVQGTPTAQGTSAQGTRVVQGAAS</sequence>
<evidence type="ECO:0000256" key="7">
    <source>
        <dbReference type="SAM" id="MobiDB-lite"/>
    </source>
</evidence>
<keyword evidence="1" id="KW-0028">Amino-acid biosynthesis</keyword>
<dbReference type="Gene3D" id="3.40.1160.10">
    <property type="entry name" value="Acetylglutamate kinase-like"/>
    <property type="match status" value="1"/>
</dbReference>
<keyword evidence="5" id="KW-0067">ATP-binding</keyword>
<dbReference type="CDD" id="cd04238">
    <property type="entry name" value="AAK_NAGK-like"/>
    <property type="match status" value="1"/>
</dbReference>
<dbReference type="GO" id="GO:0003991">
    <property type="term" value="F:acetylglutamate kinase activity"/>
    <property type="evidence" value="ECO:0007669"/>
    <property type="project" value="UniProtKB-EC"/>
</dbReference>
<dbReference type="InterPro" id="IPR001048">
    <property type="entry name" value="Asp/Glu/Uridylate_kinase"/>
</dbReference>
<dbReference type="InterPro" id="IPR004662">
    <property type="entry name" value="AcgluKinase_fam"/>
</dbReference>
<organism evidence="9">
    <name type="scientific">uncultured bacterium esnapd17</name>
    <dbReference type="NCBI Taxonomy" id="1366598"/>
    <lineage>
        <taxon>Bacteria</taxon>
        <taxon>environmental samples</taxon>
    </lineage>
</organism>
<evidence type="ECO:0000256" key="2">
    <source>
        <dbReference type="ARBA" id="ARBA00022679"/>
    </source>
</evidence>
<keyword evidence="4 9" id="KW-0418">Kinase</keyword>
<name>S5UBS9_9BACT</name>
<dbReference type="AlphaFoldDB" id="S5UBS9"/>
<evidence type="ECO:0000256" key="1">
    <source>
        <dbReference type="ARBA" id="ARBA00022605"/>
    </source>
</evidence>
<dbReference type="PANTHER" id="PTHR23342:SF20">
    <property type="entry name" value="[LYSW]-AMINOADIPATE KINASE"/>
    <property type="match status" value="1"/>
</dbReference>
<evidence type="ECO:0000256" key="4">
    <source>
        <dbReference type="ARBA" id="ARBA00022777"/>
    </source>
</evidence>
<comment type="pathway">
    <text evidence="6">Amino-acid biosynthesis.</text>
</comment>
<dbReference type="GO" id="GO:0005524">
    <property type="term" value="F:ATP binding"/>
    <property type="evidence" value="ECO:0007669"/>
    <property type="project" value="UniProtKB-KW"/>
</dbReference>
<reference evidence="9" key="1">
    <citation type="journal article" date="2013" name="Proc. Natl. Acad. Sci. U.S.A.">
        <title>Mapping gene clusters within arrayed metagenomic libraries to expand the structural diversity of biomedically relevant natural products.</title>
        <authorList>
            <person name="Owen J.G."/>
            <person name="Reddy B.V."/>
            <person name="Ternei M.A."/>
            <person name="Charlop-Powers Z."/>
            <person name="Calle P.Y."/>
            <person name="Kim J.H."/>
            <person name="Brady S.F."/>
        </authorList>
    </citation>
    <scope>NUCLEOTIDE SEQUENCE</scope>
</reference>
<dbReference type="GO" id="GO:0006526">
    <property type="term" value="P:L-arginine biosynthetic process"/>
    <property type="evidence" value="ECO:0007669"/>
    <property type="project" value="TreeGrafter"/>
</dbReference>
<dbReference type="PIRSF" id="PIRSF000728">
    <property type="entry name" value="NAGK"/>
    <property type="match status" value="1"/>
</dbReference>
<evidence type="ECO:0000259" key="8">
    <source>
        <dbReference type="Pfam" id="PF00696"/>
    </source>
</evidence>
<dbReference type="Pfam" id="PF00696">
    <property type="entry name" value="AA_kinase"/>
    <property type="match status" value="1"/>
</dbReference>
<dbReference type="GO" id="GO:0005737">
    <property type="term" value="C:cytoplasm"/>
    <property type="evidence" value="ECO:0007669"/>
    <property type="project" value="InterPro"/>
</dbReference>